<dbReference type="AlphaFoldDB" id="A0A9R0P0V2"/>
<keyword evidence="2" id="KW-0285">Flavoprotein</keyword>
<dbReference type="Proteomes" id="UP000006138">
    <property type="component" value="Chromosome"/>
</dbReference>
<evidence type="ECO:0000313" key="7">
    <source>
        <dbReference type="Proteomes" id="UP000006138"/>
    </source>
</evidence>
<evidence type="ECO:0000259" key="5">
    <source>
        <dbReference type="Pfam" id="PF01494"/>
    </source>
</evidence>
<dbReference type="Gene3D" id="3.50.50.60">
    <property type="entry name" value="FAD/NAD(P)-binding domain"/>
    <property type="match status" value="1"/>
</dbReference>
<accession>A0A9R0P0V2</accession>
<comment type="cofactor">
    <cofactor evidence="1">
        <name>FAD</name>
        <dbReference type="ChEBI" id="CHEBI:57692"/>
    </cofactor>
</comment>
<evidence type="ECO:0000313" key="6">
    <source>
        <dbReference type="EMBL" id="AEK44196.1"/>
    </source>
</evidence>
<evidence type="ECO:0000256" key="1">
    <source>
        <dbReference type="ARBA" id="ARBA00001974"/>
    </source>
</evidence>
<proteinExistence type="predicted"/>
<dbReference type="PANTHER" id="PTHR43004:SF19">
    <property type="entry name" value="BINDING MONOOXYGENASE, PUTATIVE (JCVI)-RELATED"/>
    <property type="match status" value="1"/>
</dbReference>
<evidence type="ECO:0000256" key="4">
    <source>
        <dbReference type="SAM" id="MobiDB-lite"/>
    </source>
</evidence>
<evidence type="ECO:0000256" key="2">
    <source>
        <dbReference type="ARBA" id="ARBA00022630"/>
    </source>
</evidence>
<dbReference type="InterPro" id="IPR036188">
    <property type="entry name" value="FAD/NAD-bd_sf"/>
</dbReference>
<gene>
    <name evidence="6" type="ordered locus">RAM_28595</name>
</gene>
<keyword evidence="6" id="KW-0560">Oxidoreductase</keyword>
<name>A0A9R0P0V2_AMYMS</name>
<dbReference type="PRINTS" id="PR00420">
    <property type="entry name" value="RNGMNOXGNASE"/>
</dbReference>
<dbReference type="GO" id="GO:0016709">
    <property type="term" value="F:oxidoreductase activity, acting on paired donors, with incorporation or reduction of molecular oxygen, NAD(P)H as one donor, and incorporation of one atom of oxygen"/>
    <property type="evidence" value="ECO:0007669"/>
    <property type="project" value="UniProtKB-ARBA"/>
</dbReference>
<dbReference type="SUPFAM" id="SSF51905">
    <property type="entry name" value="FAD/NAD(P)-binding domain"/>
    <property type="match status" value="1"/>
</dbReference>
<dbReference type="InterPro" id="IPR002938">
    <property type="entry name" value="FAD-bd"/>
</dbReference>
<dbReference type="RefSeq" id="WP_014467299.1">
    <property type="nucleotide sequence ID" value="NC_017186.1"/>
</dbReference>
<keyword evidence="6" id="KW-0503">Monooxygenase</keyword>
<dbReference type="PANTHER" id="PTHR43004">
    <property type="entry name" value="TRK SYSTEM POTASSIUM UPTAKE PROTEIN"/>
    <property type="match status" value="1"/>
</dbReference>
<dbReference type="KEGG" id="amn:RAM_28595"/>
<keyword evidence="7" id="KW-1185">Reference proteome</keyword>
<dbReference type="GO" id="GO:0071949">
    <property type="term" value="F:FAD binding"/>
    <property type="evidence" value="ECO:0007669"/>
    <property type="project" value="InterPro"/>
</dbReference>
<sequence>MLLVGDAAHQHSPAGGQGTNTGLRDAANLSWKPAAAVQRRGPEALLDSYHDERRPHRQGRAAQQRAEPAAGDPV</sequence>
<keyword evidence="3" id="KW-0274">FAD</keyword>
<organism evidence="6 7">
    <name type="scientific">Amycolatopsis mediterranei (strain S699)</name>
    <name type="common">Nocardia mediterranei</name>
    <dbReference type="NCBI Taxonomy" id="713604"/>
    <lineage>
        <taxon>Bacteria</taxon>
        <taxon>Bacillati</taxon>
        <taxon>Actinomycetota</taxon>
        <taxon>Actinomycetes</taxon>
        <taxon>Pseudonocardiales</taxon>
        <taxon>Pseudonocardiaceae</taxon>
        <taxon>Amycolatopsis</taxon>
    </lineage>
</organism>
<dbReference type="Pfam" id="PF01494">
    <property type="entry name" value="FAD_binding_3"/>
    <property type="match status" value="1"/>
</dbReference>
<reference evidence="6 7" key="1">
    <citation type="journal article" date="2011" name="J. Bacteriol.">
        <title>Whole genome sequence of the rifamycin B-producing strain Amycolatopsis mediterranei S699.</title>
        <authorList>
            <person name="Verma M."/>
            <person name="Kaur J."/>
            <person name="Kumar M."/>
            <person name="Kumari K."/>
            <person name="Saxena A."/>
            <person name="Anand S."/>
            <person name="Nigam A."/>
            <person name="Ravi V."/>
            <person name="Raghuvanshi S."/>
            <person name="Khurana P."/>
            <person name="Tyagi A.K."/>
            <person name="Khurana J.P."/>
            <person name="Lal R."/>
        </authorList>
    </citation>
    <scope>NUCLEOTIDE SEQUENCE [LARGE SCALE GENOMIC DNA]</scope>
    <source>
        <strain evidence="6 7">S699</strain>
    </source>
</reference>
<feature type="domain" description="FAD-binding" evidence="5">
    <location>
        <begin position="2"/>
        <end position="58"/>
    </location>
</feature>
<evidence type="ECO:0000256" key="3">
    <source>
        <dbReference type="ARBA" id="ARBA00022827"/>
    </source>
</evidence>
<dbReference type="GeneID" id="92873295"/>
<feature type="region of interest" description="Disordered" evidence="4">
    <location>
        <begin position="1"/>
        <end position="74"/>
    </location>
</feature>
<dbReference type="EMBL" id="CP002896">
    <property type="protein sequence ID" value="AEK44196.1"/>
    <property type="molecule type" value="Genomic_DNA"/>
</dbReference>
<protein>
    <submittedName>
        <fullName evidence="6">FAD-binding monooxygenase protein</fullName>
    </submittedName>
</protein>
<dbReference type="InterPro" id="IPR050641">
    <property type="entry name" value="RIFMO-like"/>
</dbReference>